<dbReference type="FunFam" id="1.50.10.10:FF:000032">
    <property type="entry name" value="Vacuolar acid trehalase"/>
    <property type="match status" value="1"/>
</dbReference>
<feature type="domain" description="Glycoside hydrolase family 65 central catalytic" evidence="8">
    <location>
        <begin position="396"/>
        <end position="617"/>
    </location>
</feature>
<keyword evidence="7" id="KW-0732">Signal</keyword>
<evidence type="ECO:0000256" key="5">
    <source>
        <dbReference type="ARBA" id="ARBA00023180"/>
    </source>
</evidence>
<keyword evidence="4" id="KW-0378">Hydrolase</keyword>
<dbReference type="SUPFAM" id="SSF48208">
    <property type="entry name" value="Six-hairpin glycosidases"/>
    <property type="match status" value="1"/>
</dbReference>
<dbReference type="SUPFAM" id="SSF74650">
    <property type="entry name" value="Galactose mutarotase-like"/>
    <property type="match status" value="1"/>
</dbReference>
<feature type="compositionally biased region" description="Acidic residues" evidence="6">
    <location>
        <begin position="1005"/>
        <end position="1027"/>
    </location>
</feature>
<dbReference type="Gene3D" id="2.70.98.40">
    <property type="entry name" value="Glycoside hydrolase, family 65, N-terminal domain"/>
    <property type="match status" value="1"/>
</dbReference>
<comment type="catalytic activity">
    <reaction evidence="1">
        <text>alpha,alpha-trehalose + H2O = alpha-D-glucose + beta-D-glucose</text>
        <dbReference type="Rhea" id="RHEA:32675"/>
        <dbReference type="ChEBI" id="CHEBI:15377"/>
        <dbReference type="ChEBI" id="CHEBI:15903"/>
        <dbReference type="ChEBI" id="CHEBI:16551"/>
        <dbReference type="ChEBI" id="CHEBI:17925"/>
        <dbReference type="EC" id="3.2.1.28"/>
    </reaction>
</comment>
<dbReference type="Pfam" id="PF03632">
    <property type="entry name" value="Glyco_hydro_65m"/>
    <property type="match status" value="1"/>
</dbReference>
<dbReference type="OrthoDB" id="200349at2759"/>
<dbReference type="Proteomes" id="UP000799764">
    <property type="component" value="Unassembled WGS sequence"/>
</dbReference>
<dbReference type="InterPro" id="IPR005196">
    <property type="entry name" value="Glyco_hydro_65_N"/>
</dbReference>
<name>A0A9P4PKQ1_9PLEO</name>
<evidence type="ECO:0000256" key="2">
    <source>
        <dbReference type="ARBA" id="ARBA00006768"/>
    </source>
</evidence>
<dbReference type="PANTHER" id="PTHR11051:SF8">
    <property type="entry name" value="PROTEIN-GLUCOSYLGALACTOSYLHYDROXYLYSINE GLUCOSIDASE"/>
    <property type="match status" value="1"/>
</dbReference>
<sequence length="1058" mass="117720">MRIRRLFLSALMPLAASTQIITTADSIQWNDTSWQIETIGLDQGRYQSRMSLANGYLGINLAALGPFFEADTPDVMQDNYNGWPLFNPRQTFATIAGFYDVDDRDGATNYPWLGQYGGDSFLSGIPHWAGLIVNVNGAILNASTDGREIDKFSTRLDMKSGILHWQFDWHPDHDTLINVEYKMFVHKLYVNQAAIELRLESNRDVNVTVYDVIDGTSAVRAEFVDKGYEEESRTIWSAVRPHNVTDVIAYVVSTLRWDRYFGKLNTQFEVNDQIFSSMNLASVGQSVHVELERNRNVFFRKYVGIASSDAFEDPKKTAMEASNLGAQAGFPELQFSHTAEWQSIMTHDSVDRYNYPNDTLPEDPHIRELQITSVTNPFMILQNTIGPNALAAAGYNPRLNIHSIPVCGLGSDCYGGLIFWDAETWMGLGLQLSHPQHIDNVVNYRVEMYPQAKENIKTAFASSKNQTGRFTGGCVFPWTSGRIGNCTASGPCFDYEYHVNGDIAIAFRNQYIVTGDAKQFKETFLPIANDIAYFYSELVDYNETSGYYELLNATDPDEYANNVDHVGFTSALIQRTLNETNELNRLFGLPQNETWNRISAQMRLPVHEEAGIVMEYASMNGSIVVKQADVVLIDDILNYENPYSLVDLDYYANKQSSDGPGMTYATFSIVANEISPSGCSSYTYHHLSSQPYIRAPWFQYSEQTVDSFILNGGTHPGFPFLTGMGGANRIGIFGYLGFRMFVDKLDIDPSLPPQIPHLNYRTFYWQGYGINATSNATHTTLVRLPERILDTANPAYASSIPVTLGTRPGSYTLKSDEELIVPNRMLGQTLTAAGNILQCRPVIANRFSRTLPGQFPIAAIDGASSTKWQPENPTRMSYMTVDTQATTFGPIAHILFDWGAQPPVYFEVLVSNHSIPTTETGFAVDALDDVHYVSQALVKVSEPWDPERATVIEPVKGNQTNVSLLGKDRVWSGRFVHLGISGNLGGGNRSAGGTVAEWSVILAEDGEDGEGGGDAEEGEDDDDDDASEGSSGGQYGEEDAKEKKLLAQLWQRIRQNVL</sequence>
<dbReference type="AlphaFoldDB" id="A0A9P4PKQ1"/>
<evidence type="ECO:0000259" key="8">
    <source>
        <dbReference type="Pfam" id="PF03632"/>
    </source>
</evidence>
<comment type="caution">
    <text evidence="10">The sequence shown here is derived from an EMBL/GenBank/DDBJ whole genome shotgun (WGS) entry which is preliminary data.</text>
</comment>
<dbReference type="PANTHER" id="PTHR11051">
    <property type="entry name" value="GLYCOSYL HYDROLASE-RELATED"/>
    <property type="match status" value="1"/>
</dbReference>
<keyword evidence="5" id="KW-0325">Glycoprotein</keyword>
<dbReference type="GO" id="GO:0005993">
    <property type="term" value="P:trehalose catabolic process"/>
    <property type="evidence" value="ECO:0007669"/>
    <property type="project" value="TreeGrafter"/>
</dbReference>
<evidence type="ECO:0000256" key="1">
    <source>
        <dbReference type="ARBA" id="ARBA00001576"/>
    </source>
</evidence>
<evidence type="ECO:0000256" key="4">
    <source>
        <dbReference type="ARBA" id="ARBA00022801"/>
    </source>
</evidence>
<reference evidence="10" key="1">
    <citation type="journal article" date="2020" name="Stud. Mycol.">
        <title>101 Dothideomycetes genomes: a test case for predicting lifestyles and emergence of pathogens.</title>
        <authorList>
            <person name="Haridas S."/>
            <person name="Albert R."/>
            <person name="Binder M."/>
            <person name="Bloem J."/>
            <person name="Labutti K."/>
            <person name="Salamov A."/>
            <person name="Andreopoulos B."/>
            <person name="Baker S."/>
            <person name="Barry K."/>
            <person name="Bills G."/>
            <person name="Bluhm B."/>
            <person name="Cannon C."/>
            <person name="Castanera R."/>
            <person name="Culley D."/>
            <person name="Daum C."/>
            <person name="Ezra D."/>
            <person name="Gonzalez J."/>
            <person name="Henrissat B."/>
            <person name="Kuo A."/>
            <person name="Liang C."/>
            <person name="Lipzen A."/>
            <person name="Lutzoni F."/>
            <person name="Magnuson J."/>
            <person name="Mondo S."/>
            <person name="Nolan M."/>
            <person name="Ohm R."/>
            <person name="Pangilinan J."/>
            <person name="Park H.-J."/>
            <person name="Ramirez L."/>
            <person name="Alfaro M."/>
            <person name="Sun H."/>
            <person name="Tritt A."/>
            <person name="Yoshinaga Y."/>
            <person name="Zwiers L.-H."/>
            <person name="Turgeon B."/>
            <person name="Goodwin S."/>
            <person name="Spatafora J."/>
            <person name="Crous P."/>
            <person name="Grigoriev I."/>
        </authorList>
    </citation>
    <scope>NUCLEOTIDE SEQUENCE</scope>
    <source>
        <strain evidence="10">CBS 690.94</strain>
    </source>
</reference>
<organism evidence="10 11">
    <name type="scientific">Karstenula rhodostoma CBS 690.94</name>
    <dbReference type="NCBI Taxonomy" id="1392251"/>
    <lineage>
        <taxon>Eukaryota</taxon>
        <taxon>Fungi</taxon>
        <taxon>Dikarya</taxon>
        <taxon>Ascomycota</taxon>
        <taxon>Pezizomycotina</taxon>
        <taxon>Dothideomycetes</taxon>
        <taxon>Pleosporomycetidae</taxon>
        <taxon>Pleosporales</taxon>
        <taxon>Massarineae</taxon>
        <taxon>Didymosphaeriaceae</taxon>
        <taxon>Karstenula</taxon>
    </lineage>
</organism>
<evidence type="ECO:0000313" key="10">
    <source>
        <dbReference type="EMBL" id="KAF2444963.1"/>
    </source>
</evidence>
<dbReference type="InterPro" id="IPR008928">
    <property type="entry name" value="6-hairpin_glycosidase_sf"/>
</dbReference>
<dbReference type="EC" id="3.2.1.28" evidence="3"/>
<dbReference type="InterPro" id="IPR012341">
    <property type="entry name" value="6hp_glycosidase-like_sf"/>
</dbReference>
<comment type="similarity">
    <text evidence="2">Belongs to the glycosyl hydrolase 65 family.</text>
</comment>
<evidence type="ECO:0000256" key="7">
    <source>
        <dbReference type="SAM" id="SignalP"/>
    </source>
</evidence>
<dbReference type="EMBL" id="MU001500">
    <property type="protein sequence ID" value="KAF2444963.1"/>
    <property type="molecule type" value="Genomic_DNA"/>
</dbReference>
<dbReference type="GO" id="GO:0030246">
    <property type="term" value="F:carbohydrate binding"/>
    <property type="evidence" value="ECO:0007669"/>
    <property type="project" value="InterPro"/>
</dbReference>
<feature type="domain" description="Glycoside hydrolase family 65 N-terminal" evidence="9">
    <location>
        <begin position="42"/>
        <end position="309"/>
    </location>
</feature>
<dbReference type="InterPro" id="IPR011013">
    <property type="entry name" value="Gal_mutarotase_sf_dom"/>
</dbReference>
<gene>
    <name evidence="10" type="ORF">P171DRAFT_412930</name>
</gene>
<evidence type="ECO:0000259" key="9">
    <source>
        <dbReference type="Pfam" id="PF03636"/>
    </source>
</evidence>
<protein>
    <recommendedName>
        <fullName evidence="3">alpha,alpha-trehalase</fullName>
        <ecNumber evidence="3">3.2.1.28</ecNumber>
    </recommendedName>
</protein>
<accession>A0A9P4PKQ1</accession>
<dbReference type="Gene3D" id="1.50.10.10">
    <property type="match status" value="1"/>
</dbReference>
<dbReference type="Pfam" id="PF03636">
    <property type="entry name" value="Glyco_hydro_65N"/>
    <property type="match status" value="1"/>
</dbReference>
<feature type="region of interest" description="Disordered" evidence="6">
    <location>
        <begin position="1005"/>
        <end position="1040"/>
    </location>
</feature>
<keyword evidence="11" id="KW-1185">Reference proteome</keyword>
<dbReference type="InterPro" id="IPR005195">
    <property type="entry name" value="Glyco_hydro_65_M"/>
</dbReference>
<feature type="signal peptide" evidence="7">
    <location>
        <begin position="1"/>
        <end position="26"/>
    </location>
</feature>
<evidence type="ECO:0000313" key="11">
    <source>
        <dbReference type="Proteomes" id="UP000799764"/>
    </source>
</evidence>
<dbReference type="GO" id="GO:0009277">
    <property type="term" value="C:fungal-type cell wall"/>
    <property type="evidence" value="ECO:0007669"/>
    <property type="project" value="TreeGrafter"/>
</dbReference>
<dbReference type="GO" id="GO:0004555">
    <property type="term" value="F:alpha,alpha-trehalase activity"/>
    <property type="evidence" value="ECO:0007669"/>
    <property type="project" value="UniProtKB-EC"/>
</dbReference>
<evidence type="ECO:0000256" key="6">
    <source>
        <dbReference type="SAM" id="MobiDB-lite"/>
    </source>
</evidence>
<evidence type="ECO:0000256" key="3">
    <source>
        <dbReference type="ARBA" id="ARBA00012757"/>
    </source>
</evidence>
<dbReference type="InterPro" id="IPR037018">
    <property type="entry name" value="GH65_N"/>
</dbReference>
<feature type="chain" id="PRO_5040359303" description="alpha,alpha-trehalase" evidence="7">
    <location>
        <begin position="27"/>
        <end position="1058"/>
    </location>
</feature>
<proteinExistence type="inferred from homology"/>